<evidence type="ECO:0000256" key="3">
    <source>
        <dbReference type="ARBA" id="ARBA00022490"/>
    </source>
</evidence>
<evidence type="ECO:0000313" key="12">
    <source>
        <dbReference type="Proteomes" id="UP001201812"/>
    </source>
</evidence>
<evidence type="ECO:0000256" key="2">
    <source>
        <dbReference type="ARBA" id="ARBA00006219"/>
    </source>
</evidence>
<organism evidence="11 12">
    <name type="scientific">Ditylenchus destructor</name>
    <dbReference type="NCBI Taxonomy" id="166010"/>
    <lineage>
        <taxon>Eukaryota</taxon>
        <taxon>Metazoa</taxon>
        <taxon>Ecdysozoa</taxon>
        <taxon>Nematoda</taxon>
        <taxon>Chromadorea</taxon>
        <taxon>Rhabditida</taxon>
        <taxon>Tylenchina</taxon>
        <taxon>Tylenchomorpha</taxon>
        <taxon>Sphaerularioidea</taxon>
        <taxon>Anguinidae</taxon>
        <taxon>Anguininae</taxon>
        <taxon>Ditylenchus</taxon>
    </lineage>
</organism>
<comment type="catalytic activity">
    <reaction evidence="6">
        <text>(5R)-5-hydroxy-L-lysine + GTP = (5R)-5-phosphooxy-L-lysine + GDP + H(+)</text>
        <dbReference type="Rhea" id="RHEA:19049"/>
        <dbReference type="ChEBI" id="CHEBI:15378"/>
        <dbReference type="ChEBI" id="CHEBI:37565"/>
        <dbReference type="ChEBI" id="CHEBI:57882"/>
        <dbReference type="ChEBI" id="CHEBI:58189"/>
        <dbReference type="ChEBI" id="CHEBI:58357"/>
        <dbReference type="EC" id="2.7.1.81"/>
    </reaction>
</comment>
<dbReference type="AlphaFoldDB" id="A0AAD4QXQ6"/>
<dbReference type="Proteomes" id="UP001201812">
    <property type="component" value="Unassembled WGS sequence"/>
</dbReference>
<sequence length="386" mass="44358">MDPGSNLGYPEDFVTQAPLIESDGHLRSLLNKEFGIVYCTIRQLSGYDDLNFLLSECELGESANALLKNSAGMSKRHKFVLKFSNPVEARSSGLIEAQIKLMEALKKNGVPCAEVLPYVDGKFFKLVRVSGQVHLPMRLFTFVHGKMYDEFEHKHTNEAYSMIGRLLAKFHRVCDEKLEHDPQCQPFKLHCPFFSLENLSGIERELEMLCESHSDLLSQTNDVIDPSEKIRVAQTAIFTFKKEILARKEIFLKGIIHSDFNEANLLFDTENGKSHISALLDFGDTHYSLRIYDVANAILYIYLDFDLESKAQYSLHLSQLERISFHLISSYLEELVPMSAERTKFLGELKYIGICMRARLVLSSVCALRAFRINYRYIYIKLIWLR</sequence>
<evidence type="ECO:0000256" key="8">
    <source>
        <dbReference type="ARBA" id="ARBA00038873"/>
    </source>
</evidence>
<proteinExistence type="inferred from homology"/>
<dbReference type="PANTHER" id="PTHR21064">
    <property type="entry name" value="AMINOGLYCOSIDE PHOSPHOTRANSFERASE DOMAIN-CONTAINING PROTEIN-RELATED"/>
    <property type="match status" value="1"/>
</dbReference>
<comment type="caution">
    <text evidence="11">The sequence shown here is derived from an EMBL/GenBank/DDBJ whole genome shotgun (WGS) entry which is preliminary data.</text>
</comment>
<reference evidence="11" key="1">
    <citation type="submission" date="2022-01" db="EMBL/GenBank/DDBJ databases">
        <title>Genome Sequence Resource for Two Populations of Ditylenchus destructor, the Migratory Endoparasitic Phytonematode.</title>
        <authorList>
            <person name="Zhang H."/>
            <person name="Lin R."/>
            <person name="Xie B."/>
        </authorList>
    </citation>
    <scope>NUCLEOTIDE SEQUENCE</scope>
    <source>
        <strain evidence="11">BazhouSP</strain>
    </source>
</reference>
<keyword evidence="4" id="KW-0808">Transferase</keyword>
<name>A0AAD4QXQ6_9BILA</name>
<comment type="subcellular location">
    <subcellularLocation>
        <location evidence="1">Cytoplasm</location>
    </subcellularLocation>
</comment>
<dbReference type="InterPro" id="IPR050249">
    <property type="entry name" value="Pseudomonas-type_ThrB"/>
</dbReference>
<dbReference type="InterPro" id="IPR002575">
    <property type="entry name" value="Aminoglycoside_PTrfase"/>
</dbReference>
<evidence type="ECO:0000256" key="9">
    <source>
        <dbReference type="ARBA" id="ARBA00040505"/>
    </source>
</evidence>
<dbReference type="Gene3D" id="3.90.1200.10">
    <property type="match status" value="1"/>
</dbReference>
<dbReference type="EC" id="2.7.1.81" evidence="8"/>
<keyword evidence="3" id="KW-0963">Cytoplasm</keyword>
<accession>A0AAD4QXQ6</accession>
<keyword evidence="12" id="KW-1185">Reference proteome</keyword>
<evidence type="ECO:0000256" key="4">
    <source>
        <dbReference type="ARBA" id="ARBA00022679"/>
    </source>
</evidence>
<gene>
    <name evidence="11" type="ORF">DdX_15436</name>
</gene>
<dbReference type="InterPro" id="IPR011009">
    <property type="entry name" value="Kinase-like_dom_sf"/>
</dbReference>
<dbReference type="GO" id="GO:0005737">
    <property type="term" value="C:cytoplasm"/>
    <property type="evidence" value="ECO:0007669"/>
    <property type="project" value="UniProtKB-SubCell"/>
</dbReference>
<dbReference type="EMBL" id="JAKKPZ010000097">
    <property type="protein sequence ID" value="KAI1702537.1"/>
    <property type="molecule type" value="Genomic_DNA"/>
</dbReference>
<dbReference type="Pfam" id="PF01636">
    <property type="entry name" value="APH"/>
    <property type="match status" value="1"/>
</dbReference>
<comment type="similarity">
    <text evidence="2">Belongs to the aminoglycoside phosphotransferase family.</text>
</comment>
<dbReference type="GO" id="GO:0047992">
    <property type="term" value="F:hydroxylysine kinase activity"/>
    <property type="evidence" value="ECO:0007669"/>
    <property type="project" value="UniProtKB-EC"/>
</dbReference>
<feature type="domain" description="Aminoglycoside phosphotransferase" evidence="10">
    <location>
        <begin position="76"/>
        <end position="308"/>
    </location>
</feature>
<comment type="function">
    <text evidence="7">Catalyzes the GTP-dependent phosphorylation of 5-hydroxy-L-lysine.</text>
</comment>
<evidence type="ECO:0000313" key="11">
    <source>
        <dbReference type="EMBL" id="KAI1702537.1"/>
    </source>
</evidence>
<dbReference type="SUPFAM" id="SSF56112">
    <property type="entry name" value="Protein kinase-like (PK-like)"/>
    <property type="match status" value="1"/>
</dbReference>
<evidence type="ECO:0000259" key="10">
    <source>
        <dbReference type="Pfam" id="PF01636"/>
    </source>
</evidence>
<keyword evidence="5" id="KW-0418">Kinase</keyword>
<evidence type="ECO:0000256" key="1">
    <source>
        <dbReference type="ARBA" id="ARBA00004496"/>
    </source>
</evidence>
<evidence type="ECO:0000256" key="6">
    <source>
        <dbReference type="ARBA" id="ARBA00036820"/>
    </source>
</evidence>
<evidence type="ECO:0000256" key="5">
    <source>
        <dbReference type="ARBA" id="ARBA00022777"/>
    </source>
</evidence>
<dbReference type="PANTHER" id="PTHR21064:SF1">
    <property type="entry name" value="HYDROXYLYSINE KINASE"/>
    <property type="match status" value="1"/>
</dbReference>
<evidence type="ECO:0000256" key="7">
    <source>
        <dbReference type="ARBA" id="ARBA00037368"/>
    </source>
</evidence>
<protein>
    <recommendedName>
        <fullName evidence="9">Hydroxylysine kinase</fullName>
        <ecNumber evidence="8">2.7.1.81</ecNumber>
    </recommendedName>
</protein>